<dbReference type="Gene3D" id="3.40.50.300">
    <property type="entry name" value="P-loop containing nucleotide triphosphate hydrolases"/>
    <property type="match status" value="1"/>
</dbReference>
<dbReference type="SMART" id="SM00382">
    <property type="entry name" value="AAA"/>
    <property type="match status" value="1"/>
</dbReference>
<dbReference type="Pfam" id="PF00004">
    <property type="entry name" value="AAA"/>
    <property type="match status" value="1"/>
</dbReference>
<feature type="domain" description="AAA+ ATPase" evidence="4">
    <location>
        <begin position="37"/>
        <end position="160"/>
    </location>
</feature>
<dbReference type="Gene3D" id="1.10.8.60">
    <property type="match status" value="1"/>
</dbReference>
<evidence type="ECO:0000256" key="3">
    <source>
        <dbReference type="ARBA" id="ARBA00022840"/>
    </source>
</evidence>
<dbReference type="GO" id="GO:0006281">
    <property type="term" value="P:DNA repair"/>
    <property type="evidence" value="ECO:0007669"/>
    <property type="project" value="TreeGrafter"/>
</dbReference>
<evidence type="ECO:0000256" key="1">
    <source>
        <dbReference type="ARBA" id="ARBA00022705"/>
    </source>
</evidence>
<dbReference type="AlphaFoldDB" id="A0A6C0CBN2"/>
<dbReference type="Gene3D" id="1.20.272.10">
    <property type="match status" value="1"/>
</dbReference>
<dbReference type="GO" id="GO:0005663">
    <property type="term" value="C:DNA replication factor C complex"/>
    <property type="evidence" value="ECO:0007669"/>
    <property type="project" value="TreeGrafter"/>
</dbReference>
<dbReference type="InterPro" id="IPR027417">
    <property type="entry name" value="P-loop_NTPase"/>
</dbReference>
<dbReference type="InterPro" id="IPR003959">
    <property type="entry name" value="ATPase_AAA_core"/>
</dbReference>
<dbReference type="SUPFAM" id="SSF48019">
    <property type="entry name" value="post-AAA+ oligomerization domain-like"/>
    <property type="match status" value="1"/>
</dbReference>
<dbReference type="FunFam" id="1.10.8.60:FF:000012">
    <property type="entry name" value="Replication factor C subunit 4"/>
    <property type="match status" value="1"/>
</dbReference>
<keyword evidence="3" id="KW-0067">ATP-binding</keyword>
<dbReference type="InterPro" id="IPR047854">
    <property type="entry name" value="RFC_lid"/>
</dbReference>
<organism evidence="5">
    <name type="scientific">viral metagenome</name>
    <dbReference type="NCBI Taxonomy" id="1070528"/>
    <lineage>
        <taxon>unclassified sequences</taxon>
        <taxon>metagenomes</taxon>
        <taxon>organismal metagenomes</taxon>
    </lineage>
</organism>
<proteinExistence type="predicted"/>
<dbReference type="GO" id="GO:0005524">
    <property type="term" value="F:ATP binding"/>
    <property type="evidence" value="ECO:0007669"/>
    <property type="project" value="UniProtKB-KW"/>
</dbReference>
<evidence type="ECO:0000313" key="5">
    <source>
        <dbReference type="EMBL" id="QHT01079.1"/>
    </source>
</evidence>
<dbReference type="InterPro" id="IPR050238">
    <property type="entry name" value="DNA_Rep/Repair_Clamp_Loader"/>
</dbReference>
<dbReference type="InterPro" id="IPR008921">
    <property type="entry name" value="DNA_pol3_clamp-load_cplx_C"/>
</dbReference>
<name>A0A6C0CBN2_9ZZZZ</name>
<dbReference type="InterPro" id="IPR013748">
    <property type="entry name" value="Rep_factorC_C"/>
</dbReference>
<keyword evidence="1" id="KW-0235">DNA replication</keyword>
<dbReference type="Pfam" id="PF08542">
    <property type="entry name" value="Rep_fac_C"/>
    <property type="match status" value="1"/>
</dbReference>
<dbReference type="CDD" id="cd00009">
    <property type="entry name" value="AAA"/>
    <property type="match status" value="1"/>
</dbReference>
<protein>
    <recommendedName>
        <fullName evidence="4">AAA+ ATPase domain-containing protein</fullName>
    </recommendedName>
</protein>
<keyword evidence="2" id="KW-0547">Nucleotide-binding</keyword>
<evidence type="ECO:0000259" key="4">
    <source>
        <dbReference type="SMART" id="SM00382"/>
    </source>
</evidence>
<dbReference type="GO" id="GO:0005634">
    <property type="term" value="C:nucleus"/>
    <property type="evidence" value="ECO:0007669"/>
    <property type="project" value="TreeGrafter"/>
</dbReference>
<reference evidence="5" key="1">
    <citation type="journal article" date="2020" name="Nature">
        <title>Giant virus diversity and host interactions through global metagenomics.</title>
        <authorList>
            <person name="Schulz F."/>
            <person name="Roux S."/>
            <person name="Paez-Espino D."/>
            <person name="Jungbluth S."/>
            <person name="Walsh D.A."/>
            <person name="Denef V.J."/>
            <person name="McMahon K.D."/>
            <person name="Konstantinidis K.T."/>
            <person name="Eloe-Fadrosh E.A."/>
            <person name="Kyrpides N.C."/>
            <person name="Woyke T."/>
        </authorList>
    </citation>
    <scope>NUCLEOTIDE SEQUENCE</scope>
    <source>
        <strain evidence="5">GVMAG-M-3300020192-26</strain>
    </source>
</reference>
<dbReference type="GO" id="GO:0003689">
    <property type="term" value="F:DNA clamp loader activity"/>
    <property type="evidence" value="ECO:0007669"/>
    <property type="project" value="TreeGrafter"/>
</dbReference>
<dbReference type="PANTHER" id="PTHR11669:SF5">
    <property type="entry name" value="REPLICATION FACTOR C SUBUNIT 2"/>
    <property type="match status" value="1"/>
</dbReference>
<dbReference type="GO" id="GO:0003677">
    <property type="term" value="F:DNA binding"/>
    <property type="evidence" value="ECO:0007669"/>
    <property type="project" value="InterPro"/>
</dbReference>
<dbReference type="CDD" id="cd18140">
    <property type="entry name" value="HLD_clamp_RFC"/>
    <property type="match status" value="1"/>
</dbReference>
<dbReference type="InterPro" id="IPR003593">
    <property type="entry name" value="AAA+_ATPase"/>
</dbReference>
<sequence>MESSIPWIEKYRPTELENVIMDDQTKMLIDVLIKKKKNVHLIITGFPGVGKTSTVKCIAKKALGANIHEGFLELNDADTRAKNSSTLVPTFCKRSVNFDEPKIVLLDEADTTNKRWQNELCEFIKLYGKNTRFIFTCNNSAKIIEDIQSICRIIRFKKLSDDQIKNRLIQICLKEKVAYSESGLEMICYISAGDMRKAINNLQMAAFSAESIDKQSVLDVCRMPDPNDINEIIDFCIKKDLDSANKSLNRLMIEGFHYLDIIIGFDYILTGSKIKDEIKLQLIHIVNQTTIVVSTGVRSKLQMLAMLCRIVDIFLTN</sequence>
<accession>A0A6C0CBN2</accession>
<dbReference type="GO" id="GO:0006261">
    <property type="term" value="P:DNA-templated DNA replication"/>
    <property type="evidence" value="ECO:0007669"/>
    <property type="project" value="TreeGrafter"/>
</dbReference>
<dbReference type="GO" id="GO:0016887">
    <property type="term" value="F:ATP hydrolysis activity"/>
    <property type="evidence" value="ECO:0007669"/>
    <property type="project" value="InterPro"/>
</dbReference>
<evidence type="ECO:0000256" key="2">
    <source>
        <dbReference type="ARBA" id="ARBA00022741"/>
    </source>
</evidence>
<dbReference type="PANTHER" id="PTHR11669">
    <property type="entry name" value="REPLICATION FACTOR C / DNA POLYMERASE III GAMMA-TAU SUBUNIT"/>
    <property type="match status" value="1"/>
</dbReference>
<dbReference type="SUPFAM" id="SSF52540">
    <property type="entry name" value="P-loop containing nucleoside triphosphate hydrolases"/>
    <property type="match status" value="1"/>
</dbReference>
<dbReference type="EMBL" id="MN739363">
    <property type="protein sequence ID" value="QHT01079.1"/>
    <property type="molecule type" value="Genomic_DNA"/>
</dbReference>